<dbReference type="Gene3D" id="3.30.360.10">
    <property type="entry name" value="Dihydrodipicolinate Reductase, domain 2"/>
    <property type="match status" value="1"/>
</dbReference>
<dbReference type="PATRIC" id="fig|698758.3.peg.1949"/>
<dbReference type="Gene3D" id="3.40.50.720">
    <property type="entry name" value="NAD(P)-binding Rossmann-like Domain"/>
    <property type="match status" value="1"/>
</dbReference>
<dbReference type="KEGG" id="axl:AXY_19480"/>
<dbReference type="InterPro" id="IPR050984">
    <property type="entry name" value="Gfo/Idh/MocA_domain"/>
</dbReference>
<dbReference type="Pfam" id="PF01408">
    <property type="entry name" value="GFO_IDH_MocA"/>
    <property type="match status" value="1"/>
</dbReference>
<dbReference type="InterPro" id="IPR000683">
    <property type="entry name" value="Gfo/Idh/MocA-like_OxRdtase_N"/>
</dbReference>
<sequence length="330" mass="37148">MNSKVRWGILSTASIAREQVIPALKRAENAEVVAIASLSGHAKKAAEQFEIEYAYNSYEELLNHPEIDAVYIPLPNHLHKEWAIKAAQSKKHILCEKPAALTAADIMEIKQVCEENNVYFMEAFMYHFHPQHQRVRDLISTGAIGEVKQFRGSFSFLLDNPDENIRMNQVKGNGSLYDIACYPIHAMRNILQAEPVSVLTEAVIDDKYNVETNTVSHFQFESGVIGLIDSSFNMSFRHEYEIIGTKGRIMVPRAFRPDINNGEGLIIIENNDGRNEETLTGDIYRSEVEHLSQSIIDQTAPSLTLDNTFNNMKAIDACMKSIESGSRVSI</sequence>
<feature type="domain" description="GFO/IDH/MocA-like oxidoreductase" evidence="4">
    <location>
        <begin position="132"/>
        <end position="249"/>
    </location>
</feature>
<evidence type="ECO:0000313" key="6">
    <source>
        <dbReference type="Proteomes" id="UP000006294"/>
    </source>
</evidence>
<evidence type="ECO:0000259" key="4">
    <source>
        <dbReference type="Pfam" id="PF22725"/>
    </source>
</evidence>
<accession>K0IZU0</accession>
<dbReference type="InterPro" id="IPR055170">
    <property type="entry name" value="GFO_IDH_MocA-like_dom"/>
</dbReference>
<comment type="similarity">
    <text evidence="1">Belongs to the Gfo/Idh/MocA family.</text>
</comment>
<dbReference type="Pfam" id="PF22725">
    <property type="entry name" value="GFO_IDH_MocA_C3"/>
    <property type="match status" value="1"/>
</dbReference>
<dbReference type="STRING" id="698758.AXY_19480"/>
<dbReference type="eggNOG" id="COG0673">
    <property type="taxonomic scope" value="Bacteria"/>
</dbReference>
<dbReference type="OrthoDB" id="9815825at2"/>
<dbReference type="GO" id="GO:0000166">
    <property type="term" value="F:nucleotide binding"/>
    <property type="evidence" value="ECO:0007669"/>
    <property type="project" value="InterPro"/>
</dbReference>
<evidence type="ECO:0000256" key="2">
    <source>
        <dbReference type="ARBA" id="ARBA00023002"/>
    </source>
</evidence>
<evidence type="ECO:0000259" key="3">
    <source>
        <dbReference type="Pfam" id="PF01408"/>
    </source>
</evidence>
<dbReference type="EMBL" id="AP012050">
    <property type="protein sequence ID" value="BAM48080.1"/>
    <property type="molecule type" value="Genomic_DNA"/>
</dbReference>
<dbReference type="InterPro" id="IPR036291">
    <property type="entry name" value="NAD(P)-bd_dom_sf"/>
</dbReference>
<dbReference type="SUPFAM" id="SSF55347">
    <property type="entry name" value="Glyceraldehyde-3-phosphate dehydrogenase-like, C-terminal domain"/>
    <property type="match status" value="1"/>
</dbReference>
<dbReference type="PANTHER" id="PTHR22604:SF105">
    <property type="entry name" value="TRANS-1,2-DIHYDROBENZENE-1,2-DIOL DEHYDROGENASE"/>
    <property type="match status" value="1"/>
</dbReference>
<feature type="domain" description="Gfo/Idh/MocA-like oxidoreductase N-terminal" evidence="3">
    <location>
        <begin position="6"/>
        <end position="123"/>
    </location>
</feature>
<dbReference type="AlphaFoldDB" id="K0IZU0"/>
<dbReference type="SUPFAM" id="SSF51735">
    <property type="entry name" value="NAD(P)-binding Rossmann-fold domains"/>
    <property type="match status" value="1"/>
</dbReference>
<dbReference type="PANTHER" id="PTHR22604">
    <property type="entry name" value="OXIDOREDUCTASES"/>
    <property type="match status" value="1"/>
</dbReference>
<protein>
    <submittedName>
        <fullName evidence="5">Putative oxidoreductase</fullName>
    </submittedName>
</protein>
<reference evidence="5 6" key="1">
    <citation type="submission" date="2011-01" db="EMBL/GenBank/DDBJ databases">
        <title>Whole genome sequence of Amphibacillus xylinus NBRC 15112.</title>
        <authorList>
            <person name="Nakazawa H."/>
            <person name="Katano Y."/>
            <person name="Nakamura S."/>
            <person name="Sasagawa M."/>
            <person name="Fukada J."/>
            <person name="Arai T."/>
            <person name="Sasakura N."/>
            <person name="Mochizuki D."/>
            <person name="Hosoyama A."/>
            <person name="Harada K."/>
            <person name="Horikawa H."/>
            <person name="Kato Y."/>
            <person name="Harada T."/>
            <person name="Sasaki K."/>
            <person name="Sekiguchi M."/>
            <person name="Hodoyama M."/>
            <person name="Nishiko R."/>
            <person name="Narita H."/>
            <person name="Hanamaki A."/>
            <person name="Hata C."/>
            <person name="Konno Y."/>
            <person name="Niimura Y."/>
            <person name="Yamazaki S."/>
            <person name="Fujita N."/>
        </authorList>
    </citation>
    <scope>NUCLEOTIDE SEQUENCE [LARGE SCALE GENOMIC DNA]</scope>
    <source>
        <strain evidence="6">ATCC 51415 / DSM 6626 / JCM 7361 / LMG 17667 / NBRC 15112 / Ep01</strain>
    </source>
</reference>
<dbReference type="Proteomes" id="UP000006294">
    <property type="component" value="Chromosome"/>
</dbReference>
<keyword evidence="2" id="KW-0560">Oxidoreductase</keyword>
<name>K0IZU0_AMPXN</name>
<evidence type="ECO:0000256" key="1">
    <source>
        <dbReference type="ARBA" id="ARBA00010928"/>
    </source>
</evidence>
<keyword evidence="6" id="KW-1185">Reference proteome</keyword>
<evidence type="ECO:0000313" key="5">
    <source>
        <dbReference type="EMBL" id="BAM48080.1"/>
    </source>
</evidence>
<dbReference type="RefSeq" id="WP_015010666.1">
    <property type="nucleotide sequence ID" value="NC_018704.1"/>
</dbReference>
<dbReference type="HOGENOM" id="CLU_023194_5_0_9"/>
<gene>
    <name evidence="5" type="ordered locus">AXY_19480</name>
</gene>
<organism evidence="5 6">
    <name type="scientific">Amphibacillus xylanus (strain ATCC 51415 / DSM 6626 / JCM 7361 / LMG 17667 / NBRC 15112 / Ep01)</name>
    <dbReference type="NCBI Taxonomy" id="698758"/>
    <lineage>
        <taxon>Bacteria</taxon>
        <taxon>Bacillati</taxon>
        <taxon>Bacillota</taxon>
        <taxon>Bacilli</taxon>
        <taxon>Bacillales</taxon>
        <taxon>Bacillaceae</taxon>
        <taxon>Amphibacillus</taxon>
    </lineage>
</organism>
<proteinExistence type="inferred from homology"/>
<dbReference type="GO" id="GO:0016491">
    <property type="term" value="F:oxidoreductase activity"/>
    <property type="evidence" value="ECO:0007669"/>
    <property type="project" value="UniProtKB-KW"/>
</dbReference>